<evidence type="ECO:0008006" key="3">
    <source>
        <dbReference type="Google" id="ProtNLM"/>
    </source>
</evidence>
<dbReference type="NCBIfam" id="TIGR04256">
    <property type="entry name" value="GxxExxY"/>
    <property type="match status" value="1"/>
</dbReference>
<protein>
    <recommendedName>
        <fullName evidence="3">GxxExxY protein</fullName>
    </recommendedName>
</protein>
<dbReference type="Gene3D" id="3.90.320.10">
    <property type="match status" value="1"/>
</dbReference>
<evidence type="ECO:0000313" key="2">
    <source>
        <dbReference type="Proteomes" id="UP000346198"/>
    </source>
</evidence>
<dbReference type="Proteomes" id="UP000346198">
    <property type="component" value="Unassembled WGS sequence"/>
</dbReference>
<proteinExistence type="predicted"/>
<dbReference type="AlphaFoldDB" id="A0A6C2UHS7"/>
<dbReference type="Pfam" id="PF13366">
    <property type="entry name" value="PDDEXK_3"/>
    <property type="match status" value="1"/>
</dbReference>
<dbReference type="InterPro" id="IPR011604">
    <property type="entry name" value="PDDEXK-like_dom_sf"/>
</dbReference>
<name>A0A6C2UHS7_9BACT</name>
<dbReference type="RefSeq" id="WP_168432982.1">
    <property type="nucleotide sequence ID" value="NZ_CAAHFH010000001.1"/>
</dbReference>
<gene>
    <name evidence="1" type="ORF">SCARR_00829</name>
</gene>
<dbReference type="InterPro" id="IPR026350">
    <property type="entry name" value="GxxExxY"/>
</dbReference>
<evidence type="ECO:0000313" key="1">
    <source>
        <dbReference type="EMBL" id="VGO18776.1"/>
    </source>
</evidence>
<dbReference type="EMBL" id="CAAHFH010000001">
    <property type="protein sequence ID" value="VGO18776.1"/>
    <property type="molecule type" value="Genomic_DNA"/>
</dbReference>
<reference evidence="1 2" key="1">
    <citation type="submission" date="2019-04" db="EMBL/GenBank/DDBJ databases">
        <authorList>
            <person name="Van Vliet M D."/>
        </authorList>
    </citation>
    <scope>NUCLEOTIDE SEQUENCE [LARGE SCALE GENOMIC DNA]</scope>
    <source>
        <strain evidence="1 2">F21</strain>
    </source>
</reference>
<keyword evidence="2" id="KW-1185">Reference proteome</keyword>
<organism evidence="1 2">
    <name type="scientific">Pontiella sulfatireligans</name>
    <dbReference type="NCBI Taxonomy" id="2750658"/>
    <lineage>
        <taxon>Bacteria</taxon>
        <taxon>Pseudomonadati</taxon>
        <taxon>Kiritimatiellota</taxon>
        <taxon>Kiritimatiellia</taxon>
        <taxon>Kiritimatiellales</taxon>
        <taxon>Pontiellaceae</taxon>
        <taxon>Pontiella</taxon>
    </lineage>
</organism>
<sequence>MNEMVMGLAFRVHRELGRFCHEKIYQNALREACAGNGFPLSKTEVEIQVSHKDYCKSYFADLLVESGIVYEAKTVEAFHESHRKQLLHYLMLLGLFHGTLLNFRSQSLQHEFVSTRLTPEKRKQFTIIDSEWELLDSRTQNLQETLLDLLGEWGAFLDTALYTDAVAHFLGGSDRILSPVEVIHRGKVLGVQRVHMLSKGTAYKITAATKNINIYKKDLLRFLAHTHLKSVQWINLNHHNIEFRTLKK</sequence>
<accession>A0A6C2UHS7</accession>